<dbReference type="Proteomes" id="UP000054359">
    <property type="component" value="Unassembled WGS sequence"/>
</dbReference>
<protein>
    <submittedName>
        <fullName evidence="7">MKI67 FHA domain-interacting nucleolar phosphoprotein-like protein</fullName>
    </submittedName>
</protein>
<dbReference type="GO" id="GO:0003723">
    <property type="term" value="F:RNA binding"/>
    <property type="evidence" value="ECO:0007669"/>
    <property type="project" value="UniProtKB-UniRule"/>
</dbReference>
<dbReference type="PROSITE" id="PS50102">
    <property type="entry name" value="RRM"/>
    <property type="match status" value="1"/>
</dbReference>
<keyword evidence="2 4" id="KW-0694">RNA-binding</keyword>
<dbReference type="Gene3D" id="3.30.70.330">
    <property type="match status" value="1"/>
</dbReference>
<name>A0A087UCQ8_STEMI</name>
<dbReference type="InterPro" id="IPR000504">
    <property type="entry name" value="RRM_dom"/>
</dbReference>
<feature type="region of interest" description="Disordered" evidence="5">
    <location>
        <begin position="1"/>
        <end position="46"/>
    </location>
</feature>
<evidence type="ECO:0000256" key="2">
    <source>
        <dbReference type="ARBA" id="ARBA00022884"/>
    </source>
</evidence>
<reference evidence="7 8" key="1">
    <citation type="submission" date="2013-11" db="EMBL/GenBank/DDBJ databases">
        <title>Genome sequencing of Stegodyphus mimosarum.</title>
        <authorList>
            <person name="Bechsgaard J."/>
        </authorList>
    </citation>
    <scope>NUCLEOTIDE SEQUENCE [LARGE SCALE GENOMIC DNA]</scope>
</reference>
<comment type="subcellular location">
    <subcellularLocation>
        <location evidence="1">Nucleus</location>
        <location evidence="1">Nucleolus</location>
    </subcellularLocation>
</comment>
<evidence type="ECO:0000259" key="6">
    <source>
        <dbReference type="PROSITE" id="PS50102"/>
    </source>
</evidence>
<dbReference type="InterPro" id="IPR035979">
    <property type="entry name" value="RBD_domain_sf"/>
</dbReference>
<feature type="compositionally biased region" description="Basic and acidic residues" evidence="5">
    <location>
        <begin position="21"/>
        <end position="31"/>
    </location>
</feature>
<evidence type="ECO:0000256" key="1">
    <source>
        <dbReference type="ARBA" id="ARBA00004604"/>
    </source>
</evidence>
<dbReference type="EMBL" id="KK119233">
    <property type="protein sequence ID" value="KFM75147.1"/>
    <property type="molecule type" value="Genomic_DNA"/>
</dbReference>
<dbReference type="Pfam" id="PF00076">
    <property type="entry name" value="RRM_1"/>
    <property type="match status" value="1"/>
</dbReference>
<keyword evidence="8" id="KW-1185">Reference proteome</keyword>
<dbReference type="OrthoDB" id="21467at2759"/>
<proteinExistence type="predicted"/>
<gene>
    <name evidence="7" type="ORF">X975_15043</name>
</gene>
<feature type="non-terminal residue" evidence="7">
    <location>
        <position position="185"/>
    </location>
</feature>
<evidence type="ECO:0000313" key="8">
    <source>
        <dbReference type="Proteomes" id="UP000054359"/>
    </source>
</evidence>
<dbReference type="SMART" id="SM00360">
    <property type="entry name" value="RRM"/>
    <property type="match status" value="1"/>
</dbReference>
<keyword evidence="3" id="KW-0539">Nucleus</keyword>
<dbReference type="STRING" id="407821.A0A087UCQ8"/>
<feature type="compositionally biased region" description="Basic residues" evidence="5">
    <location>
        <begin position="32"/>
        <end position="46"/>
    </location>
</feature>
<evidence type="ECO:0000256" key="4">
    <source>
        <dbReference type="PROSITE-ProRule" id="PRU00176"/>
    </source>
</evidence>
<dbReference type="GO" id="GO:0005730">
    <property type="term" value="C:nucleolus"/>
    <property type="evidence" value="ECO:0007669"/>
    <property type="project" value="UniProtKB-SubCell"/>
</dbReference>
<evidence type="ECO:0000313" key="7">
    <source>
        <dbReference type="EMBL" id="KFM75147.1"/>
    </source>
</evidence>
<organism evidence="7 8">
    <name type="scientific">Stegodyphus mimosarum</name>
    <name type="common">African social velvet spider</name>
    <dbReference type="NCBI Taxonomy" id="407821"/>
    <lineage>
        <taxon>Eukaryota</taxon>
        <taxon>Metazoa</taxon>
        <taxon>Ecdysozoa</taxon>
        <taxon>Arthropoda</taxon>
        <taxon>Chelicerata</taxon>
        <taxon>Arachnida</taxon>
        <taxon>Araneae</taxon>
        <taxon>Araneomorphae</taxon>
        <taxon>Entelegynae</taxon>
        <taxon>Eresoidea</taxon>
        <taxon>Eresidae</taxon>
        <taxon>Stegodyphus</taxon>
    </lineage>
</organism>
<dbReference type="PANTHER" id="PTHR46754">
    <property type="entry name" value="MKI67 FHA DOMAIN-INTERACTING NUCLEOLAR PHOSPHOPROTEIN"/>
    <property type="match status" value="1"/>
</dbReference>
<dbReference type="InterPro" id="IPR012677">
    <property type="entry name" value="Nucleotide-bd_a/b_plait_sf"/>
</dbReference>
<sequence length="185" mass="21708">MMNTFVENVRKKLKGSAKGAAKTEKPKDGTKSTKRKAKKLQKSKKKVREVQDFKPGTVYIGHIPHGFYEKEILDYFRQFGKVLRMRLARSSKTGRSKGFAFIEFESEEVAKTVAEAMNNYLFFEKLLKCEFVPQDKLHPDTFSGWKKRMPLRCDKNRWKQNRTRSAEDVEKSKARRIKRLKKLKA</sequence>
<dbReference type="SUPFAM" id="SSF54928">
    <property type="entry name" value="RNA-binding domain, RBD"/>
    <property type="match status" value="1"/>
</dbReference>
<evidence type="ECO:0000256" key="5">
    <source>
        <dbReference type="SAM" id="MobiDB-lite"/>
    </source>
</evidence>
<dbReference type="CDD" id="cd12307">
    <property type="entry name" value="RRM_NIFK_like"/>
    <property type="match status" value="1"/>
</dbReference>
<evidence type="ECO:0000256" key="3">
    <source>
        <dbReference type="ARBA" id="ARBA00023242"/>
    </source>
</evidence>
<dbReference type="OMA" id="PYIFIRS"/>
<dbReference type="AlphaFoldDB" id="A0A087UCQ8"/>
<feature type="domain" description="RRM" evidence="6">
    <location>
        <begin position="56"/>
        <end position="134"/>
    </location>
</feature>
<accession>A0A087UCQ8</accession>